<evidence type="ECO:0000313" key="1">
    <source>
        <dbReference type="EMBL" id="VAW77806.1"/>
    </source>
</evidence>
<organism evidence="1">
    <name type="scientific">hydrothermal vent metagenome</name>
    <dbReference type="NCBI Taxonomy" id="652676"/>
    <lineage>
        <taxon>unclassified sequences</taxon>
        <taxon>metagenomes</taxon>
        <taxon>ecological metagenomes</taxon>
    </lineage>
</organism>
<protein>
    <submittedName>
        <fullName evidence="1">Uncharacterized protein</fullName>
    </submittedName>
</protein>
<sequence length="174" mass="20392">MKNINKAIRLGIDFGRVIVQPANEGADTSFLHGSIEDAMETPPYPQVMEVVSRLVDHFSGEVWIVSKAGPRTEKKSRLWLDHHKFWSDTGVSPQNLIFCRKRHEKAKYAKRHQLTHFIDDRIDVLRHLRDIVPNLYLFGEQKEKFQYPLWINRADDWVQIKDYFGFELEASNNG</sequence>
<gene>
    <name evidence="1" type="ORF">MNBD_GAMMA12-1076</name>
</gene>
<dbReference type="AlphaFoldDB" id="A0A3B0ZAT9"/>
<proteinExistence type="predicted"/>
<name>A0A3B0ZAT9_9ZZZZ</name>
<reference evidence="1" key="1">
    <citation type="submission" date="2018-06" db="EMBL/GenBank/DDBJ databases">
        <authorList>
            <person name="Zhirakovskaya E."/>
        </authorList>
    </citation>
    <scope>NUCLEOTIDE SEQUENCE</scope>
</reference>
<dbReference type="EMBL" id="UOFL01000138">
    <property type="protein sequence ID" value="VAW77806.1"/>
    <property type="molecule type" value="Genomic_DNA"/>
</dbReference>
<dbReference type="InterPro" id="IPR023214">
    <property type="entry name" value="HAD_sf"/>
</dbReference>
<accession>A0A3B0ZAT9</accession>
<dbReference type="Gene3D" id="3.40.50.1000">
    <property type="entry name" value="HAD superfamily/HAD-like"/>
    <property type="match status" value="1"/>
</dbReference>